<feature type="domain" description="Histidine kinase" evidence="7">
    <location>
        <begin position="468"/>
        <end position="693"/>
    </location>
</feature>
<dbReference type="InterPro" id="IPR011006">
    <property type="entry name" value="CheY-like_superfamily"/>
</dbReference>
<dbReference type="SMART" id="SM00448">
    <property type="entry name" value="REC"/>
    <property type="match status" value="1"/>
</dbReference>
<dbReference type="EC" id="2.7.13.3" evidence="2"/>
<dbReference type="InterPro" id="IPR005467">
    <property type="entry name" value="His_kinase_dom"/>
</dbReference>
<feature type="transmembrane region" description="Helical" evidence="6">
    <location>
        <begin position="251"/>
        <end position="272"/>
    </location>
</feature>
<keyword evidence="10" id="KW-1185">Reference proteome</keyword>
<dbReference type="PRINTS" id="PR00344">
    <property type="entry name" value="BCTRLSENSOR"/>
</dbReference>
<evidence type="ECO:0000256" key="4">
    <source>
        <dbReference type="ARBA" id="ARBA00023012"/>
    </source>
</evidence>
<dbReference type="GO" id="GO:0004673">
    <property type="term" value="F:protein histidine kinase activity"/>
    <property type="evidence" value="ECO:0007669"/>
    <property type="project" value="UniProtKB-EC"/>
</dbReference>
<evidence type="ECO:0000256" key="2">
    <source>
        <dbReference type="ARBA" id="ARBA00012438"/>
    </source>
</evidence>
<gene>
    <name evidence="9" type="primary">luxN</name>
    <name evidence="9" type="ORF">GMA8713_04081</name>
</gene>
<organism evidence="9 10">
    <name type="scientific">Grimontia marina</name>
    <dbReference type="NCBI Taxonomy" id="646534"/>
    <lineage>
        <taxon>Bacteria</taxon>
        <taxon>Pseudomonadati</taxon>
        <taxon>Pseudomonadota</taxon>
        <taxon>Gammaproteobacteria</taxon>
        <taxon>Vibrionales</taxon>
        <taxon>Vibrionaceae</taxon>
        <taxon>Grimontia</taxon>
    </lineage>
</organism>
<evidence type="ECO:0000259" key="8">
    <source>
        <dbReference type="PROSITE" id="PS50110"/>
    </source>
</evidence>
<feature type="transmembrane region" description="Helical" evidence="6">
    <location>
        <begin position="119"/>
        <end position="141"/>
    </location>
</feature>
<feature type="transmembrane region" description="Helical" evidence="6">
    <location>
        <begin position="192"/>
        <end position="217"/>
    </location>
</feature>
<dbReference type="InterPro" id="IPR004358">
    <property type="entry name" value="Sig_transdc_His_kin-like_C"/>
</dbReference>
<evidence type="ECO:0000313" key="9">
    <source>
        <dbReference type="EMBL" id="CZF86048.1"/>
    </source>
</evidence>
<evidence type="ECO:0000256" key="1">
    <source>
        <dbReference type="ARBA" id="ARBA00000085"/>
    </source>
</evidence>
<feature type="transmembrane region" description="Helical" evidence="6">
    <location>
        <begin position="82"/>
        <end position="107"/>
    </location>
</feature>
<feature type="transmembrane region" description="Helical" evidence="6">
    <location>
        <begin position="52"/>
        <end position="76"/>
    </location>
</feature>
<dbReference type="AlphaFoldDB" id="A0A128FGX6"/>
<dbReference type="Gene3D" id="3.40.50.2300">
    <property type="match status" value="1"/>
</dbReference>
<dbReference type="PANTHER" id="PTHR45339">
    <property type="entry name" value="HYBRID SIGNAL TRANSDUCTION HISTIDINE KINASE J"/>
    <property type="match status" value="1"/>
</dbReference>
<evidence type="ECO:0000259" key="7">
    <source>
        <dbReference type="PROSITE" id="PS50109"/>
    </source>
</evidence>
<dbReference type="InterPro" id="IPR036890">
    <property type="entry name" value="HATPase_C_sf"/>
</dbReference>
<protein>
    <recommendedName>
        <fullName evidence="2">histidine kinase</fullName>
        <ecNumber evidence="2">2.7.13.3</ecNumber>
    </recommendedName>
</protein>
<keyword evidence="6" id="KW-0472">Membrane</keyword>
<dbReference type="SUPFAM" id="SSF55874">
    <property type="entry name" value="ATPase domain of HSP90 chaperone/DNA topoisomerase II/histidine kinase"/>
    <property type="match status" value="1"/>
</dbReference>
<comment type="catalytic activity">
    <reaction evidence="1">
        <text>ATP + protein L-histidine = ADP + protein N-phospho-L-histidine.</text>
        <dbReference type="EC" id="2.7.13.3"/>
    </reaction>
</comment>
<keyword evidence="6" id="KW-0812">Transmembrane</keyword>
<dbReference type="Proteomes" id="UP000073601">
    <property type="component" value="Unassembled WGS sequence"/>
</dbReference>
<dbReference type="PROSITE" id="PS50109">
    <property type="entry name" value="HIS_KIN"/>
    <property type="match status" value="1"/>
</dbReference>
<dbReference type="EMBL" id="FIZY01000051">
    <property type="protein sequence ID" value="CZF86048.1"/>
    <property type="molecule type" value="Genomic_DNA"/>
</dbReference>
<dbReference type="SMART" id="SM00387">
    <property type="entry name" value="HATPase_c"/>
    <property type="match status" value="1"/>
</dbReference>
<dbReference type="RefSeq" id="WP_062713637.1">
    <property type="nucleotide sequence ID" value="NZ_CAWRCI010000051.1"/>
</dbReference>
<proteinExistence type="predicted"/>
<keyword evidence="9" id="KW-0418">Kinase</keyword>
<keyword evidence="9" id="KW-0808">Transferase</keyword>
<feature type="domain" description="Response regulatory" evidence="8">
    <location>
        <begin position="843"/>
        <end position="956"/>
    </location>
</feature>
<evidence type="ECO:0000256" key="6">
    <source>
        <dbReference type="SAM" id="Phobius"/>
    </source>
</evidence>
<dbReference type="Gene3D" id="3.30.565.10">
    <property type="entry name" value="Histidine kinase-like ATPase, C-terminal domain"/>
    <property type="match status" value="1"/>
</dbReference>
<accession>A0A128FGX6</accession>
<feature type="transmembrane region" description="Helical" evidence="6">
    <location>
        <begin position="161"/>
        <end position="180"/>
    </location>
</feature>
<dbReference type="PROSITE" id="PS50110">
    <property type="entry name" value="RESPONSE_REGULATORY"/>
    <property type="match status" value="1"/>
</dbReference>
<evidence type="ECO:0000256" key="5">
    <source>
        <dbReference type="PROSITE-ProRule" id="PRU00169"/>
    </source>
</evidence>
<dbReference type="Pfam" id="PF02518">
    <property type="entry name" value="HATPase_c"/>
    <property type="match status" value="1"/>
</dbReference>
<dbReference type="OrthoDB" id="8573961at2"/>
<keyword evidence="4" id="KW-0902">Two-component regulatory system</keyword>
<keyword evidence="3 5" id="KW-0597">Phosphoprotein</keyword>
<keyword evidence="6" id="KW-1133">Transmembrane helix</keyword>
<dbReference type="Pfam" id="PF00072">
    <property type="entry name" value="Response_reg"/>
    <property type="match status" value="1"/>
</dbReference>
<name>A0A128FGX6_9GAMM</name>
<dbReference type="PANTHER" id="PTHR45339:SF1">
    <property type="entry name" value="HYBRID SIGNAL TRANSDUCTION HISTIDINE KINASE J"/>
    <property type="match status" value="1"/>
</dbReference>
<feature type="modified residue" description="4-aspartylphosphate" evidence="5">
    <location>
        <position position="892"/>
    </location>
</feature>
<dbReference type="CDD" id="cd17546">
    <property type="entry name" value="REC_hyHK_CKI1_RcsC-like"/>
    <property type="match status" value="1"/>
</dbReference>
<dbReference type="InterPro" id="IPR001789">
    <property type="entry name" value="Sig_transdc_resp-reg_receiver"/>
</dbReference>
<evidence type="ECO:0000313" key="10">
    <source>
        <dbReference type="Proteomes" id="UP000073601"/>
    </source>
</evidence>
<dbReference type="SUPFAM" id="SSF52172">
    <property type="entry name" value="CheY-like"/>
    <property type="match status" value="1"/>
</dbReference>
<reference evidence="10" key="1">
    <citation type="submission" date="2016-02" db="EMBL/GenBank/DDBJ databases">
        <authorList>
            <person name="Rodrigo-Torres Lidia"/>
            <person name="Arahal R.David."/>
        </authorList>
    </citation>
    <scope>NUCLEOTIDE SEQUENCE [LARGE SCALE GENOMIC DNA]</scope>
    <source>
        <strain evidence="10">CECT 8713</strain>
    </source>
</reference>
<dbReference type="InterPro" id="IPR003594">
    <property type="entry name" value="HATPase_dom"/>
</dbReference>
<feature type="transmembrane region" description="Helical" evidence="6">
    <location>
        <begin position="223"/>
        <end position="242"/>
    </location>
</feature>
<feature type="transmembrane region" description="Helical" evidence="6">
    <location>
        <begin position="12"/>
        <end position="32"/>
    </location>
</feature>
<evidence type="ECO:0000256" key="3">
    <source>
        <dbReference type="ARBA" id="ARBA00022553"/>
    </source>
</evidence>
<sequence length="974" mass="110174">MHEFIQAISNSYLAIFLVAIAGIVAVWATNFAHALAKNRSGITRPLYRPYTLYTMFISAWILSNAYFQSGLLVYFSDHCATIMALAANVFSGLAFAFAYLFSCRLVSEREGFQIKRWHWLFFQATCLITLVTNLVPGLNVVSVDVYDIGNFVIRFGPASGVFFGTLILLIIMTLTNFVLSSRSKIKLQQIKAKYMVLGMVAFIVSTFMAHFLIPVLFNDFSIAWVPPALSIIEALLVGYALLHNRFYSSRYIAMTSLSFILNAALYIVPISFLTMQHLQMESILFVVWTVLAGMFWSRSHKYIRQHVNRFFYKEKGNPVENICNLIGEFRYSTDQAVVQLNKVLNAKFGRIQKVSNNAENNVFLSCFHGDRSVLVKEELEYEIKHEEPKVQEELRDVTRAMVNAGTSLVLPITNEKNEVTHLYMVSKEKESDLFSSEEIMGLQRLFDEANRFIVTEDKVRKSQVLAGSIAHEIRNPLTKIKYHFERIDADMFGVENGSLAPFASQDMKKLYQELSEGKKAVQLGTRFIDAILDELRGDGISTSLFSYYSVGELTAQALKDFSFYSEDHRHRIDLNLKDDFFFHGSDTLYSFVLLNLLKNAVYYFDSHPESRVRIHFTQSPDGNAVHMVDTGPGISAEMLSYIFDEFYTSGKKQGNGLGLSYCKRVMESFGGKIHCSSVEGEFTEFVLTFPAVDQQEQDEETQGRIKQYVAGKSCLVVAQTETGSWLSKEFGALDIKVCFTNDVETGFTHELNQPVDFIVLEQSMLEKDIGLVKALRAGDLGHHAQVTPILMFLTNGSEPAKFSEHLVQGEIEGIFDKLGFLRSFDNLIDEGKLAKLGSLIGKRVLVVDDMQVNRMLVKAYLTSEGITVDEASSGDEAIQKVKKDNFDLILMDIHMPGRDGIETTHEIRRLVGPIPVVALSGEYSEEVTLAIREIMQDHLVKPITKQQLLKTLTKWLVDSFESKKKTQNEPDIRH</sequence>
<dbReference type="GO" id="GO:0000160">
    <property type="term" value="P:phosphorelay signal transduction system"/>
    <property type="evidence" value="ECO:0007669"/>
    <property type="project" value="UniProtKB-KW"/>
</dbReference>